<evidence type="ECO:0000313" key="3">
    <source>
        <dbReference type="EMBL" id="PSB04999.1"/>
    </source>
</evidence>
<keyword evidence="2" id="KW-0472">Membrane</keyword>
<keyword evidence="4" id="KW-1185">Reference proteome</keyword>
<sequence>MQTLQENWNRFQPALKQQTVKTLKGLDSFLQSTIRKLGADPNPPKVSPPSGGQGSSKSPSTAVVDKFLPSLEQIQRFWNVVLQKIRSLLPPSTSQKLSDWGLTGIIAGVAILVFWIGVAISSGDSPKQVAEVPSPQLQPPVELKAPNQPRSVKVVVPTPPPLQLTPEQSLIASIQDQVGEITKEYSNDLVQSLEVNFPKSRLEVKVGSGWYDLSNEEQDQITEQMLNRSEKFNFQKLQLTDPQGTLVARTPVVGRNMVILKRRDLSV</sequence>
<dbReference type="Proteomes" id="UP000238762">
    <property type="component" value="Unassembled WGS sequence"/>
</dbReference>
<evidence type="ECO:0000256" key="2">
    <source>
        <dbReference type="SAM" id="Phobius"/>
    </source>
</evidence>
<dbReference type="AlphaFoldDB" id="A0A2T1C9T6"/>
<comment type="caution">
    <text evidence="3">The sequence shown here is derived from an EMBL/GenBank/DDBJ whole genome shotgun (WGS) entry which is preliminary data.</text>
</comment>
<keyword evidence="2" id="KW-1133">Transmembrane helix</keyword>
<gene>
    <name evidence="3" type="ORF">C7B64_01145</name>
</gene>
<feature type="region of interest" description="Disordered" evidence="1">
    <location>
        <begin position="35"/>
        <end position="61"/>
    </location>
</feature>
<evidence type="ECO:0000256" key="1">
    <source>
        <dbReference type="SAM" id="MobiDB-lite"/>
    </source>
</evidence>
<protein>
    <submittedName>
        <fullName evidence="3">Uncharacterized protein</fullName>
    </submittedName>
</protein>
<name>A0A2T1C9T6_9CYAN</name>
<keyword evidence="2" id="KW-0812">Transmembrane</keyword>
<reference evidence="3 4" key="1">
    <citation type="submission" date="2018-02" db="EMBL/GenBank/DDBJ databases">
        <authorList>
            <person name="Cohen D.B."/>
            <person name="Kent A.D."/>
        </authorList>
    </citation>
    <scope>NUCLEOTIDE SEQUENCE [LARGE SCALE GENOMIC DNA]</scope>
    <source>
        <strain evidence="3 4">CCAP 1448/3</strain>
    </source>
</reference>
<reference evidence="3 4" key="2">
    <citation type="submission" date="2018-03" db="EMBL/GenBank/DDBJ databases">
        <title>The ancient ancestry and fast evolution of plastids.</title>
        <authorList>
            <person name="Moore K.R."/>
            <person name="Magnabosco C."/>
            <person name="Momper L."/>
            <person name="Gold D.A."/>
            <person name="Bosak T."/>
            <person name="Fournier G.P."/>
        </authorList>
    </citation>
    <scope>NUCLEOTIDE SEQUENCE [LARGE SCALE GENOMIC DNA]</scope>
    <source>
        <strain evidence="3 4">CCAP 1448/3</strain>
    </source>
</reference>
<evidence type="ECO:0000313" key="4">
    <source>
        <dbReference type="Proteomes" id="UP000238762"/>
    </source>
</evidence>
<accession>A0A2T1C9T6</accession>
<dbReference type="EMBL" id="PVWJ01000004">
    <property type="protein sequence ID" value="PSB04999.1"/>
    <property type="molecule type" value="Genomic_DNA"/>
</dbReference>
<organism evidence="3 4">
    <name type="scientific">Merismopedia glauca CCAP 1448/3</name>
    <dbReference type="NCBI Taxonomy" id="1296344"/>
    <lineage>
        <taxon>Bacteria</taxon>
        <taxon>Bacillati</taxon>
        <taxon>Cyanobacteriota</taxon>
        <taxon>Cyanophyceae</taxon>
        <taxon>Synechococcales</taxon>
        <taxon>Merismopediaceae</taxon>
        <taxon>Merismopedia</taxon>
    </lineage>
</organism>
<proteinExistence type="predicted"/>
<feature type="transmembrane region" description="Helical" evidence="2">
    <location>
        <begin position="100"/>
        <end position="120"/>
    </location>
</feature>
<dbReference type="RefSeq" id="WP_106286830.1">
    <property type="nucleotide sequence ID" value="NZ_CAWNTC010000127.1"/>
</dbReference>